<name>A0AAD8JME6_TARER</name>
<dbReference type="InterPro" id="IPR001623">
    <property type="entry name" value="DnaJ_domain"/>
</dbReference>
<dbReference type="AlphaFoldDB" id="A0AAD8JME6"/>
<proteinExistence type="predicted"/>
<evidence type="ECO:0000313" key="3">
    <source>
        <dbReference type="EMBL" id="KAK1407139.1"/>
    </source>
</evidence>
<dbReference type="Gene3D" id="1.10.287.110">
    <property type="entry name" value="DnaJ domain"/>
    <property type="match status" value="1"/>
</dbReference>
<dbReference type="Proteomes" id="UP001229421">
    <property type="component" value="Unassembled WGS sequence"/>
</dbReference>
<evidence type="ECO:0000313" key="4">
    <source>
        <dbReference type="Proteomes" id="UP001229421"/>
    </source>
</evidence>
<dbReference type="PANTHER" id="PTHR47374:SF10">
    <property type="entry name" value="HEAT SHOCK N-TERMINAL DOMAIN-CONTAINING PROTEIN, PUTATIVE-RELATED"/>
    <property type="match status" value="1"/>
</dbReference>
<feature type="domain" description="J" evidence="2">
    <location>
        <begin position="67"/>
        <end position="131"/>
    </location>
</feature>
<sequence length="671" mass="76172">MSYNKVEALREKSDAERLILSNDYVAARTKLKKAQQLFPSLDHIAPMLAVCEILSASSNIIPGYETDYYWVLQLMPSSTFTDITCQYQKLMSLLQPIKYKFPATELAIKLLQEAYSVLSDKKKRVTFDIKRGTSWVNYESFESNPEKDSNGDKVHVNGNGNGNHINIQESGSGSGSGSSSFDVNSEGYKGQDTDINSGSNAQRQDFYSFDIHRAPECFEVRDIWAVHFNSTEPSRYSQICKISGDEVVINWLKPIPLTEGERRWFDAGLPVACGSFCLDMEKSGTLGLKGVFSYKCSWDSGVTEELYEIYPKKGEVWAVYDNFDLEEWSYNPDIIKECSFKLVEIINDYSRYNGVECGQLVKVDGFRSIFERQIGETNNIHIGPRDLYMLAHKVPAYRFTGGEIYGVHDAMFELDQLALRNPGQEPDNQTIVEEKDPDLLVLTSNLNPNPQNSVLGPNWVAHAFTSGQVWATYSGNDLMPRQYVLINNMISQSGFSATILEPEPVFDLEISWKNRNLPIVCGMFRAKEFKINIDISQFSHLVNCYKSTTNFIYRIFPSKGEIWAVYKNWKSGWNRGNFDTCKCWVVEILSDFSDGEKMMVARLIEVKGCLTFFQRMQGEDGFEMVRGFSKREMLSFSHRIPAFRVPGIGGHGIPESSWHLEPNALPPNNGK</sequence>
<dbReference type="CDD" id="cd06257">
    <property type="entry name" value="DnaJ"/>
    <property type="match status" value="1"/>
</dbReference>
<gene>
    <name evidence="3" type="ORF">QVD17_38750</name>
</gene>
<dbReference type="InterPro" id="IPR036869">
    <property type="entry name" value="J_dom_sf"/>
</dbReference>
<accession>A0AAD8JME6</accession>
<dbReference type="Pfam" id="PF11926">
    <property type="entry name" value="DUF3444"/>
    <property type="match status" value="2"/>
</dbReference>
<dbReference type="SMART" id="SM00271">
    <property type="entry name" value="DnaJ"/>
    <property type="match status" value="1"/>
</dbReference>
<dbReference type="SUPFAM" id="SSF46565">
    <property type="entry name" value="Chaperone J-domain"/>
    <property type="match status" value="1"/>
</dbReference>
<feature type="region of interest" description="Disordered" evidence="1">
    <location>
        <begin position="140"/>
        <end position="199"/>
    </location>
</feature>
<keyword evidence="4" id="KW-1185">Reference proteome</keyword>
<dbReference type="EMBL" id="JAUHHV010000011">
    <property type="protein sequence ID" value="KAK1407139.1"/>
    <property type="molecule type" value="Genomic_DNA"/>
</dbReference>
<feature type="compositionally biased region" description="Basic and acidic residues" evidence="1">
    <location>
        <begin position="144"/>
        <end position="155"/>
    </location>
</feature>
<evidence type="ECO:0000259" key="2">
    <source>
        <dbReference type="PROSITE" id="PS50076"/>
    </source>
</evidence>
<dbReference type="Pfam" id="PF00226">
    <property type="entry name" value="DnaJ"/>
    <property type="match status" value="1"/>
</dbReference>
<dbReference type="PROSITE" id="PS50076">
    <property type="entry name" value="DNAJ_2"/>
    <property type="match status" value="1"/>
</dbReference>
<evidence type="ECO:0000256" key="1">
    <source>
        <dbReference type="SAM" id="MobiDB-lite"/>
    </source>
</evidence>
<dbReference type="PANTHER" id="PTHR47374">
    <property type="entry name" value="ENDOSOME ANTIGEN-LIKE PROTEIN, PUTATIVE (DUF3444)-RELATED"/>
    <property type="match status" value="1"/>
</dbReference>
<comment type="caution">
    <text evidence="3">The sequence shown here is derived from an EMBL/GenBank/DDBJ whole genome shotgun (WGS) entry which is preliminary data.</text>
</comment>
<protein>
    <recommendedName>
        <fullName evidence="2">J domain-containing protein</fullName>
    </recommendedName>
</protein>
<reference evidence="3" key="1">
    <citation type="journal article" date="2023" name="bioRxiv">
        <title>Improved chromosome-level genome assembly for marigold (Tagetes erecta).</title>
        <authorList>
            <person name="Jiang F."/>
            <person name="Yuan L."/>
            <person name="Wang S."/>
            <person name="Wang H."/>
            <person name="Xu D."/>
            <person name="Wang A."/>
            <person name="Fan W."/>
        </authorList>
    </citation>
    <scope>NUCLEOTIDE SEQUENCE</scope>
    <source>
        <strain evidence="3">WSJ</strain>
        <tissue evidence="3">Leaf</tissue>
    </source>
</reference>
<organism evidence="3 4">
    <name type="scientific">Tagetes erecta</name>
    <name type="common">African marigold</name>
    <dbReference type="NCBI Taxonomy" id="13708"/>
    <lineage>
        <taxon>Eukaryota</taxon>
        <taxon>Viridiplantae</taxon>
        <taxon>Streptophyta</taxon>
        <taxon>Embryophyta</taxon>
        <taxon>Tracheophyta</taxon>
        <taxon>Spermatophyta</taxon>
        <taxon>Magnoliopsida</taxon>
        <taxon>eudicotyledons</taxon>
        <taxon>Gunneridae</taxon>
        <taxon>Pentapetalae</taxon>
        <taxon>asterids</taxon>
        <taxon>campanulids</taxon>
        <taxon>Asterales</taxon>
        <taxon>Asteraceae</taxon>
        <taxon>Asteroideae</taxon>
        <taxon>Heliantheae alliance</taxon>
        <taxon>Tageteae</taxon>
        <taxon>Tagetes</taxon>
    </lineage>
</organism>
<dbReference type="InterPro" id="IPR024593">
    <property type="entry name" value="DUF3444"/>
</dbReference>
<feature type="compositionally biased region" description="Low complexity" evidence="1">
    <location>
        <begin position="156"/>
        <end position="171"/>
    </location>
</feature>